<sequence>MMGEPTFADQAAAAFNRRDWPRARELALRALEQAPLARSGMHYVAGIACLEMQQLVPAIGWLRQAVELHPGRADFAAQLAKALSIARMPGDAVAAADRALALAPADPITLDTLGVVYTQANAHERAIAVFRRAAACMPGAAHYRFNLATSLVFAGDTQGAEQELEACLALDPAFWKAHLTLAQLRHQTRERNHLERLRSLLTEASADPAGAMYLHLALAKEYEDLGDYPAAFDHLVRGKAAGRASRPYAARRDEALFEALMRAFSQPSQEASGFPCEEPIFVIGMPRSGTTLVERILSSHPDVHSAGELQNFGAVLKRLSASPTPYLLDPDTIARARRIAPRHLGEAYVASTRPATGAKPRFVDKLPHNFLYAGFIARALPKARIICLRRDPLDTCLSNFRQLFAQTSPYYDYSFDLLDTGRYYVLFDRLMAHWRRVLPDRILEVRYESLVDDQEAGTRALLQHCGLPWDEACLRFEHNPAPVATASAVQVRSPIYRTAIRRWERYRAQLAPVRELLRHAGLVPEDD</sequence>
<dbReference type="Pfam" id="PF13469">
    <property type="entry name" value="Sulfotransfer_3"/>
    <property type="match status" value="1"/>
</dbReference>
<accession>A0ABU8JB74</accession>
<evidence type="ECO:0000313" key="3">
    <source>
        <dbReference type="Proteomes" id="UP001381174"/>
    </source>
</evidence>
<dbReference type="PANTHER" id="PTHR12788">
    <property type="entry name" value="PROTEIN-TYROSINE SULFOTRANSFERASE 2"/>
    <property type="match status" value="1"/>
</dbReference>
<evidence type="ECO:0000256" key="1">
    <source>
        <dbReference type="ARBA" id="ARBA00022679"/>
    </source>
</evidence>
<dbReference type="InterPro" id="IPR027417">
    <property type="entry name" value="P-loop_NTPase"/>
</dbReference>
<keyword evidence="1" id="KW-0808">Transferase</keyword>
<dbReference type="InterPro" id="IPR026634">
    <property type="entry name" value="TPST-like"/>
</dbReference>
<dbReference type="Gene3D" id="3.40.50.300">
    <property type="entry name" value="P-loop containing nucleotide triphosphate hydrolases"/>
    <property type="match status" value="1"/>
</dbReference>
<dbReference type="PANTHER" id="PTHR12788:SF10">
    <property type="entry name" value="PROTEIN-TYROSINE SULFOTRANSFERASE"/>
    <property type="match status" value="1"/>
</dbReference>
<gene>
    <name evidence="2" type="ORF">WAT24_08535</name>
</gene>
<comment type="caution">
    <text evidence="2">The sequence shown here is derived from an EMBL/GenBank/DDBJ whole genome shotgun (WGS) entry which is preliminary data.</text>
</comment>
<keyword evidence="3" id="KW-1185">Reference proteome</keyword>
<proteinExistence type="predicted"/>
<dbReference type="InterPro" id="IPR011990">
    <property type="entry name" value="TPR-like_helical_dom_sf"/>
</dbReference>
<dbReference type="EMBL" id="JBBBNY010000004">
    <property type="protein sequence ID" value="MEI7036802.1"/>
    <property type="molecule type" value="Genomic_DNA"/>
</dbReference>
<dbReference type="SUPFAM" id="SSF48452">
    <property type="entry name" value="TPR-like"/>
    <property type="match status" value="1"/>
</dbReference>
<name>A0ABU8JB74_9GAMM</name>
<dbReference type="SMART" id="SM00028">
    <property type="entry name" value="TPR"/>
    <property type="match status" value="6"/>
</dbReference>
<evidence type="ECO:0000313" key="2">
    <source>
        <dbReference type="EMBL" id="MEI7036802.1"/>
    </source>
</evidence>
<protein>
    <submittedName>
        <fullName evidence="2">Sulfotransferase</fullName>
    </submittedName>
</protein>
<organism evidence="2 3">
    <name type="scientific">Fulvimonas yonginensis</name>
    <dbReference type="NCBI Taxonomy" id="1495200"/>
    <lineage>
        <taxon>Bacteria</taxon>
        <taxon>Pseudomonadati</taxon>
        <taxon>Pseudomonadota</taxon>
        <taxon>Gammaproteobacteria</taxon>
        <taxon>Lysobacterales</taxon>
        <taxon>Rhodanobacteraceae</taxon>
        <taxon>Fulvimonas</taxon>
    </lineage>
</organism>
<dbReference type="InterPro" id="IPR019734">
    <property type="entry name" value="TPR_rpt"/>
</dbReference>
<dbReference type="SUPFAM" id="SSF52540">
    <property type="entry name" value="P-loop containing nucleoside triphosphate hydrolases"/>
    <property type="match status" value="1"/>
</dbReference>
<dbReference type="Proteomes" id="UP001381174">
    <property type="component" value="Unassembled WGS sequence"/>
</dbReference>
<dbReference type="Gene3D" id="1.25.40.10">
    <property type="entry name" value="Tetratricopeptide repeat domain"/>
    <property type="match status" value="1"/>
</dbReference>
<reference evidence="2 3" key="1">
    <citation type="journal article" date="2014" name="Int. J. Syst. Evol. Microbiol.">
        <title>Fulvimonas yonginensis sp. nov., isolated from greenhouse soil, and emended description of the genus Fulvimonas.</title>
        <authorList>
            <person name="Ahn J.H."/>
            <person name="Kim S.J."/>
            <person name="Weon H.Y."/>
            <person name="Hong S.B."/>
            <person name="Seok S.J."/>
            <person name="Kwon S.W."/>
        </authorList>
    </citation>
    <scope>NUCLEOTIDE SEQUENCE [LARGE SCALE GENOMIC DNA]</scope>
    <source>
        <strain evidence="2 3">KACC 16952</strain>
    </source>
</reference>